<evidence type="ECO:0000256" key="10">
    <source>
        <dbReference type="ARBA" id="ARBA00023002"/>
    </source>
</evidence>
<dbReference type="InterPro" id="IPR036396">
    <property type="entry name" value="Cyt_P450_sf"/>
</dbReference>
<keyword evidence="13 17" id="KW-0472">Membrane</keyword>
<dbReference type="SUPFAM" id="SSF48264">
    <property type="entry name" value="Cytochrome P450"/>
    <property type="match status" value="1"/>
</dbReference>
<evidence type="ECO:0000256" key="17">
    <source>
        <dbReference type="SAM" id="Phobius"/>
    </source>
</evidence>
<evidence type="ECO:0000256" key="5">
    <source>
        <dbReference type="ARBA" id="ARBA00012109"/>
    </source>
</evidence>
<reference evidence="19" key="1">
    <citation type="submission" date="2025-08" db="UniProtKB">
        <authorList>
            <consortium name="RefSeq"/>
        </authorList>
    </citation>
    <scope>IDENTIFICATION</scope>
    <source>
        <tissue evidence="19">Whole larvae</tissue>
    </source>
</reference>
<sequence length="528" mass="61531">MFVELLIFLLTFLIAYYLYFYYKIHDFFKKRDVKFVPGIPMFGNVFQSSILKKHLWEDVDAVYRAFPDEKYVGFIEGTVPVILIREPTLIKAITVKDFDHFVNHKDFFDKDMEPLFATSLIQMKDDRWRDMRVTLSPAFTGSKMRQMLPFMTEISKNIVDYIKDHPSNESHVDDLVRRYTVDVIASAGFGLQINSLKDRDNDFFRLGSNLFNFSYKQRVVEFLSNHCPIIGKIFGLKLFSQETMDFFKNTVRDTISYREKNNVVRPDMIHLLMEATKGTLKDSDNEKDDASFAATEEGLKSRNVTREWTAREITSQVFIFFAAGFESTAGVITMCIHELALNPEVQEKLYQELRNFKEEHKTLTYENLSKMKYLDAVVTETLRKWSIAIFMDRVCSKPYVLPPPREGGKPYQIRPGDIVYNMVNSIQMDEKYYPQPEVFNPDRFSDVNKANITPTTYVPFGNGPRNCIGSRFALMELKVLISDLVSNFKILKSKKTSDPIRLHHNDFNIKALGGTYVKFEPRTYNLVY</sequence>
<dbReference type="InterPro" id="IPR002401">
    <property type="entry name" value="Cyt_P450_E_grp-I"/>
</dbReference>
<evidence type="ECO:0000313" key="18">
    <source>
        <dbReference type="Proteomes" id="UP001652740"/>
    </source>
</evidence>
<dbReference type="PRINTS" id="PR00385">
    <property type="entry name" value="P450"/>
</dbReference>
<dbReference type="RefSeq" id="XP_026753903.2">
    <property type="nucleotide sequence ID" value="XM_026898102.3"/>
</dbReference>
<keyword evidence="10 16" id="KW-0560">Oxidoreductase</keyword>
<organism evidence="18 19">
    <name type="scientific">Galleria mellonella</name>
    <name type="common">Greater wax moth</name>
    <dbReference type="NCBI Taxonomy" id="7137"/>
    <lineage>
        <taxon>Eukaryota</taxon>
        <taxon>Metazoa</taxon>
        <taxon>Ecdysozoa</taxon>
        <taxon>Arthropoda</taxon>
        <taxon>Hexapoda</taxon>
        <taxon>Insecta</taxon>
        <taxon>Pterygota</taxon>
        <taxon>Neoptera</taxon>
        <taxon>Endopterygota</taxon>
        <taxon>Lepidoptera</taxon>
        <taxon>Glossata</taxon>
        <taxon>Ditrysia</taxon>
        <taxon>Pyraloidea</taxon>
        <taxon>Pyralidae</taxon>
        <taxon>Galleriinae</taxon>
        <taxon>Galleria</taxon>
    </lineage>
</organism>
<dbReference type="GeneID" id="113514104"/>
<proteinExistence type="inferred from homology"/>
<dbReference type="GO" id="GO:0016712">
    <property type="term" value="F:oxidoreductase activity, acting on paired donors, with incorporation or reduction of molecular oxygen, reduced flavin or flavoprotein as one donor, and incorporation of one atom of oxygen"/>
    <property type="evidence" value="ECO:0007669"/>
    <property type="project" value="UniProtKB-EC"/>
</dbReference>
<evidence type="ECO:0000313" key="19">
    <source>
        <dbReference type="RefSeq" id="XP_026753903.2"/>
    </source>
</evidence>
<dbReference type="InterPro" id="IPR001128">
    <property type="entry name" value="Cyt_P450"/>
</dbReference>
<evidence type="ECO:0000256" key="13">
    <source>
        <dbReference type="ARBA" id="ARBA00023136"/>
    </source>
</evidence>
<dbReference type="EC" id="1.14.14.1" evidence="5"/>
<gene>
    <name evidence="19" type="primary">LOC113514104</name>
</gene>
<evidence type="ECO:0000256" key="14">
    <source>
        <dbReference type="ARBA" id="ARBA00047827"/>
    </source>
</evidence>
<evidence type="ECO:0000256" key="4">
    <source>
        <dbReference type="ARBA" id="ARBA00010617"/>
    </source>
</evidence>
<protein>
    <recommendedName>
        <fullName evidence="5">unspecific monooxygenase</fullName>
        <ecNumber evidence="5">1.14.14.1</ecNumber>
    </recommendedName>
</protein>
<evidence type="ECO:0000256" key="9">
    <source>
        <dbReference type="ARBA" id="ARBA00022848"/>
    </source>
</evidence>
<keyword evidence="8" id="KW-0256">Endoplasmic reticulum</keyword>
<dbReference type="GO" id="GO:0020037">
    <property type="term" value="F:heme binding"/>
    <property type="evidence" value="ECO:0007669"/>
    <property type="project" value="InterPro"/>
</dbReference>
<dbReference type="PANTHER" id="PTHR24292">
    <property type="entry name" value="CYTOCHROME P450"/>
    <property type="match status" value="1"/>
</dbReference>
<keyword evidence="18" id="KW-1185">Reference proteome</keyword>
<dbReference type="AlphaFoldDB" id="A0A6J1WIH9"/>
<comment type="catalytic activity">
    <reaction evidence="14">
        <text>an organic molecule + reduced [NADPH--hemoprotein reductase] + O2 = an alcohol + oxidized [NADPH--hemoprotein reductase] + H2O + H(+)</text>
        <dbReference type="Rhea" id="RHEA:17149"/>
        <dbReference type="Rhea" id="RHEA-COMP:11964"/>
        <dbReference type="Rhea" id="RHEA-COMP:11965"/>
        <dbReference type="ChEBI" id="CHEBI:15377"/>
        <dbReference type="ChEBI" id="CHEBI:15378"/>
        <dbReference type="ChEBI" id="CHEBI:15379"/>
        <dbReference type="ChEBI" id="CHEBI:30879"/>
        <dbReference type="ChEBI" id="CHEBI:57618"/>
        <dbReference type="ChEBI" id="CHEBI:58210"/>
        <dbReference type="ChEBI" id="CHEBI:142491"/>
        <dbReference type="EC" id="1.14.14.1"/>
    </reaction>
</comment>
<evidence type="ECO:0000256" key="11">
    <source>
        <dbReference type="ARBA" id="ARBA00023004"/>
    </source>
</evidence>
<dbReference type="Proteomes" id="UP001652740">
    <property type="component" value="Unplaced"/>
</dbReference>
<evidence type="ECO:0000256" key="6">
    <source>
        <dbReference type="ARBA" id="ARBA00022617"/>
    </source>
</evidence>
<keyword evidence="6 15" id="KW-0349">Heme</keyword>
<keyword evidence="12 16" id="KW-0503">Monooxygenase</keyword>
<feature type="binding site" description="axial binding residue" evidence="15">
    <location>
        <position position="467"/>
    </location>
    <ligand>
        <name>heme</name>
        <dbReference type="ChEBI" id="CHEBI:30413"/>
    </ligand>
    <ligandPart>
        <name>Fe</name>
        <dbReference type="ChEBI" id="CHEBI:18248"/>
    </ligandPart>
</feature>
<evidence type="ECO:0000256" key="16">
    <source>
        <dbReference type="RuleBase" id="RU000461"/>
    </source>
</evidence>
<dbReference type="Gene3D" id="1.10.630.10">
    <property type="entry name" value="Cytochrome P450"/>
    <property type="match status" value="1"/>
</dbReference>
<evidence type="ECO:0000256" key="1">
    <source>
        <dbReference type="ARBA" id="ARBA00001971"/>
    </source>
</evidence>
<evidence type="ECO:0000256" key="8">
    <source>
        <dbReference type="ARBA" id="ARBA00022824"/>
    </source>
</evidence>
<comment type="similarity">
    <text evidence="4 16">Belongs to the cytochrome P450 family.</text>
</comment>
<keyword evidence="7 15" id="KW-0479">Metal-binding</keyword>
<name>A0A6J1WIH9_GALME</name>
<comment type="subcellular location">
    <subcellularLocation>
        <location evidence="3">Endoplasmic reticulum membrane</location>
        <topology evidence="3">Peripheral membrane protein</topology>
    </subcellularLocation>
    <subcellularLocation>
        <location evidence="2">Microsome membrane</location>
        <topology evidence="2">Peripheral membrane protein</topology>
    </subcellularLocation>
</comment>
<dbReference type="InterPro" id="IPR050476">
    <property type="entry name" value="Insect_CytP450_Detox"/>
</dbReference>
<dbReference type="CDD" id="cd11056">
    <property type="entry name" value="CYP6-like"/>
    <property type="match status" value="1"/>
</dbReference>
<dbReference type="PANTHER" id="PTHR24292:SF54">
    <property type="entry name" value="CYP9F3-RELATED"/>
    <property type="match status" value="1"/>
</dbReference>
<evidence type="ECO:0000256" key="7">
    <source>
        <dbReference type="ARBA" id="ARBA00022723"/>
    </source>
</evidence>
<evidence type="ECO:0000256" key="15">
    <source>
        <dbReference type="PIRSR" id="PIRSR602401-1"/>
    </source>
</evidence>
<keyword evidence="9" id="KW-0492">Microsome</keyword>
<accession>A0A6J1WIH9</accession>
<dbReference type="InterPro" id="IPR017972">
    <property type="entry name" value="Cyt_P450_CS"/>
</dbReference>
<dbReference type="GO" id="GO:0005789">
    <property type="term" value="C:endoplasmic reticulum membrane"/>
    <property type="evidence" value="ECO:0007669"/>
    <property type="project" value="UniProtKB-SubCell"/>
</dbReference>
<dbReference type="PRINTS" id="PR00463">
    <property type="entry name" value="EP450I"/>
</dbReference>
<dbReference type="InParanoid" id="A0A6J1WIH9"/>
<feature type="transmembrane region" description="Helical" evidence="17">
    <location>
        <begin position="6"/>
        <end position="22"/>
    </location>
</feature>
<keyword evidence="17" id="KW-0812">Transmembrane</keyword>
<evidence type="ECO:0000256" key="3">
    <source>
        <dbReference type="ARBA" id="ARBA00004406"/>
    </source>
</evidence>
<dbReference type="Pfam" id="PF00067">
    <property type="entry name" value="p450"/>
    <property type="match status" value="1"/>
</dbReference>
<keyword evidence="17" id="KW-1133">Transmembrane helix</keyword>
<dbReference type="PROSITE" id="PS00086">
    <property type="entry name" value="CYTOCHROME_P450"/>
    <property type="match status" value="1"/>
</dbReference>
<comment type="cofactor">
    <cofactor evidence="1 15">
        <name>heme</name>
        <dbReference type="ChEBI" id="CHEBI:30413"/>
    </cofactor>
</comment>
<evidence type="ECO:0000256" key="2">
    <source>
        <dbReference type="ARBA" id="ARBA00004174"/>
    </source>
</evidence>
<keyword evidence="11 15" id="KW-0408">Iron</keyword>
<dbReference type="KEGG" id="gmw:113514104"/>
<dbReference type="FunCoup" id="A0A6J1WIH9">
    <property type="interactions" value="51"/>
</dbReference>
<evidence type="ECO:0000256" key="12">
    <source>
        <dbReference type="ARBA" id="ARBA00023033"/>
    </source>
</evidence>
<dbReference type="GO" id="GO:0005506">
    <property type="term" value="F:iron ion binding"/>
    <property type="evidence" value="ECO:0007669"/>
    <property type="project" value="InterPro"/>
</dbReference>